<gene>
    <name evidence="1" type="ORF">GRB80_09775</name>
</gene>
<accession>A0A7X4VZD7</accession>
<dbReference type="Proteomes" id="UP000448235">
    <property type="component" value="Unassembled WGS sequence"/>
</dbReference>
<protein>
    <recommendedName>
        <fullName evidence="3">Aldehyde dehydrogenase family protein</fullName>
    </recommendedName>
</protein>
<evidence type="ECO:0000313" key="2">
    <source>
        <dbReference type="Proteomes" id="UP000448235"/>
    </source>
</evidence>
<comment type="caution">
    <text evidence="1">The sequence shown here is derived from an EMBL/GenBank/DDBJ whole genome shotgun (WGS) entry which is preliminary data.</text>
</comment>
<dbReference type="AlphaFoldDB" id="A0A7X4VZD7"/>
<sequence length="46" mass="4754">MIYANPGQSGAVVAFESRYGNYIGGEFVPPVKSSLGSGDTSLTDTI</sequence>
<keyword evidence="2" id="KW-1185">Reference proteome</keyword>
<evidence type="ECO:0000313" key="1">
    <source>
        <dbReference type="EMBL" id="NAW13134.1"/>
    </source>
</evidence>
<reference evidence="1 2" key="1">
    <citation type="submission" date="2019-12" db="EMBL/GenBank/DDBJ databases">
        <title>Draft genome sequencing of Halomonas icarensis D1-1.</title>
        <authorList>
            <person name="Pandiyan K."/>
            <person name="Kushwaha P."/>
            <person name="Gowdham M."/>
            <person name="Chakdar H."/>
            <person name="Singh A."/>
            <person name="Kumar M."/>
            <person name="Saxena A.K."/>
        </authorList>
    </citation>
    <scope>NUCLEOTIDE SEQUENCE [LARGE SCALE GENOMIC DNA]</scope>
    <source>
        <strain evidence="1 2">D1-1</strain>
    </source>
</reference>
<dbReference type="EMBL" id="WUTS01000001">
    <property type="protein sequence ID" value="NAW13134.1"/>
    <property type="molecule type" value="Genomic_DNA"/>
</dbReference>
<dbReference type="RefSeq" id="WP_202597372.1">
    <property type="nucleotide sequence ID" value="NZ_WUTS01000001.1"/>
</dbReference>
<proteinExistence type="predicted"/>
<evidence type="ECO:0008006" key="3">
    <source>
        <dbReference type="Google" id="ProtNLM"/>
    </source>
</evidence>
<organism evidence="1 2">
    <name type="scientific">Halomonas icarae</name>
    <dbReference type="NCBI Taxonomy" id="2691040"/>
    <lineage>
        <taxon>Bacteria</taxon>
        <taxon>Pseudomonadati</taxon>
        <taxon>Pseudomonadota</taxon>
        <taxon>Gammaproteobacteria</taxon>
        <taxon>Oceanospirillales</taxon>
        <taxon>Halomonadaceae</taxon>
        <taxon>Halomonas</taxon>
    </lineage>
</organism>
<name>A0A7X4VZD7_9GAMM</name>